<dbReference type="PANTHER" id="PTHR43344">
    <property type="entry name" value="PHOSPHOSERINE PHOSPHATASE"/>
    <property type="match status" value="1"/>
</dbReference>
<dbReference type="RefSeq" id="WP_374693535.1">
    <property type="nucleotide sequence ID" value="NZ_CACRTD010000026.1"/>
</dbReference>
<dbReference type="InterPro" id="IPR006385">
    <property type="entry name" value="HAD_hydro_SerB1"/>
</dbReference>
<dbReference type="Gene3D" id="1.20.1440.100">
    <property type="entry name" value="SG protein - dephosphorylation function"/>
    <property type="match status" value="1"/>
</dbReference>
<dbReference type="GO" id="GO:0016787">
    <property type="term" value="F:hydrolase activity"/>
    <property type="evidence" value="ECO:0007669"/>
    <property type="project" value="UniProtKB-KW"/>
</dbReference>
<evidence type="ECO:0000313" key="5">
    <source>
        <dbReference type="EMBL" id="VYT12011.1"/>
    </source>
</evidence>
<proteinExistence type="predicted"/>
<accession>A0A6N2U6J9</accession>
<evidence type="ECO:0000256" key="3">
    <source>
        <dbReference type="ARBA" id="ARBA00022842"/>
    </source>
</evidence>
<evidence type="ECO:0000256" key="2">
    <source>
        <dbReference type="ARBA" id="ARBA00022801"/>
    </source>
</evidence>
<keyword evidence="2 5" id="KW-0378">Hydrolase</keyword>
<keyword evidence="3" id="KW-0460">Magnesium</keyword>
<dbReference type="GO" id="GO:0046872">
    <property type="term" value="F:metal ion binding"/>
    <property type="evidence" value="ECO:0007669"/>
    <property type="project" value="UniProtKB-KW"/>
</dbReference>
<dbReference type="EMBL" id="CACRTD010000026">
    <property type="protein sequence ID" value="VYT12011.1"/>
    <property type="molecule type" value="Genomic_DNA"/>
</dbReference>
<evidence type="ECO:0000256" key="1">
    <source>
        <dbReference type="ARBA" id="ARBA00022723"/>
    </source>
</evidence>
<dbReference type="NCBIfam" id="TIGR01488">
    <property type="entry name" value="HAD-SF-IB"/>
    <property type="match status" value="1"/>
</dbReference>
<keyword evidence="4" id="KW-0812">Transmembrane</keyword>
<protein>
    <submittedName>
        <fullName evidence="5">Haloacid dehalogenase-like hydrolase</fullName>
    </submittedName>
</protein>
<dbReference type="SUPFAM" id="SSF56784">
    <property type="entry name" value="HAD-like"/>
    <property type="match status" value="1"/>
</dbReference>
<organism evidence="5">
    <name type="scientific">Bacteroides ovatus</name>
    <dbReference type="NCBI Taxonomy" id="28116"/>
    <lineage>
        <taxon>Bacteria</taxon>
        <taxon>Pseudomonadati</taxon>
        <taxon>Bacteroidota</taxon>
        <taxon>Bacteroidia</taxon>
        <taxon>Bacteroidales</taxon>
        <taxon>Bacteroidaceae</taxon>
        <taxon>Bacteroides</taxon>
    </lineage>
</organism>
<reference evidence="5" key="1">
    <citation type="submission" date="2019-11" db="EMBL/GenBank/DDBJ databases">
        <authorList>
            <person name="Feng L."/>
        </authorList>
    </citation>
    <scope>NUCLEOTIDE SEQUENCE</scope>
    <source>
        <strain evidence="5">BovatusLFYP28</strain>
    </source>
</reference>
<dbReference type="PANTHER" id="PTHR43344:SF13">
    <property type="entry name" value="PHOSPHATASE RV3661-RELATED"/>
    <property type="match status" value="1"/>
</dbReference>
<dbReference type="InterPro" id="IPR023214">
    <property type="entry name" value="HAD_sf"/>
</dbReference>
<keyword evidence="4" id="KW-0472">Membrane</keyword>
<dbReference type="NCBIfam" id="TIGR01490">
    <property type="entry name" value="HAD-SF-IB-hyp1"/>
    <property type="match status" value="1"/>
</dbReference>
<gene>
    <name evidence="5" type="ORF">BOLFYP28_01480</name>
</gene>
<dbReference type="InterPro" id="IPR036412">
    <property type="entry name" value="HAD-like_sf"/>
</dbReference>
<keyword evidence="1" id="KW-0479">Metal-binding</keyword>
<dbReference type="Gene3D" id="3.40.50.1000">
    <property type="entry name" value="HAD superfamily/HAD-like"/>
    <property type="match status" value="1"/>
</dbReference>
<dbReference type="Pfam" id="PF12710">
    <property type="entry name" value="HAD"/>
    <property type="match status" value="1"/>
</dbReference>
<name>A0A6N2U6J9_BACOV</name>
<keyword evidence="4" id="KW-1133">Transmembrane helix</keyword>
<dbReference type="InterPro" id="IPR050582">
    <property type="entry name" value="HAD-like_SerB"/>
</dbReference>
<feature type="transmembrane region" description="Helical" evidence="4">
    <location>
        <begin position="35"/>
        <end position="54"/>
    </location>
</feature>
<dbReference type="AlphaFoldDB" id="A0A6N2U6J9"/>
<sequence>MSMLEGKKNIAVFDFDGTITNKDTLLYFILFTKGYWAFMVGFLLYSPLLIAFKLRLYPNWKVKQALFSYFFGGMDYKEFQRWGEIFADEVEKIERESTVDKLKNHLKNGDKVYVISASIDDWVRPFCCSRLGVTATIGTKVEVDPGGKLTGRFLTKNCYGPEKVNRLLEIEPDRRKYFLYAYGDSRGDKEILEFADRGIMIR</sequence>
<evidence type="ECO:0000256" key="4">
    <source>
        <dbReference type="SAM" id="Phobius"/>
    </source>
</evidence>